<proteinExistence type="predicted"/>
<gene>
    <name evidence="1" type="ORF">ACFQKE_17915</name>
</gene>
<dbReference type="GeneID" id="96955429"/>
<keyword evidence="2" id="KW-1185">Reference proteome</keyword>
<evidence type="ECO:0000313" key="1">
    <source>
        <dbReference type="EMBL" id="MFC7257138.1"/>
    </source>
</evidence>
<sequence>MGVPVLESDLWLRGVDLDRAIVEGVPDWVALAPMNVSHAVLM</sequence>
<protein>
    <submittedName>
        <fullName evidence="1">Uncharacterized protein</fullName>
    </submittedName>
</protein>
<dbReference type="EMBL" id="JBHTAT010000004">
    <property type="protein sequence ID" value="MFC7257138.1"/>
    <property type="molecule type" value="Genomic_DNA"/>
</dbReference>
<comment type="caution">
    <text evidence="1">The sequence shown here is derived from an EMBL/GenBank/DDBJ whole genome shotgun (WGS) entry which is preliminary data.</text>
</comment>
<dbReference type="RefSeq" id="WP_379706914.1">
    <property type="nucleotide sequence ID" value="NZ_JBHTAT010000004.1"/>
</dbReference>
<evidence type="ECO:0000313" key="2">
    <source>
        <dbReference type="Proteomes" id="UP001596434"/>
    </source>
</evidence>
<accession>A0ABD6A2H5</accession>
<organism evidence="1 2">
    <name type="scientific">Haloplanus litoreus</name>
    <dbReference type="NCBI Taxonomy" id="767515"/>
    <lineage>
        <taxon>Archaea</taxon>
        <taxon>Methanobacteriati</taxon>
        <taxon>Methanobacteriota</taxon>
        <taxon>Stenosarchaea group</taxon>
        <taxon>Halobacteria</taxon>
        <taxon>Halobacteriales</taxon>
        <taxon>Haloferacaceae</taxon>
        <taxon>Haloplanus</taxon>
    </lineage>
</organism>
<reference evidence="1 2" key="1">
    <citation type="journal article" date="2019" name="Int. J. Syst. Evol. Microbiol.">
        <title>The Global Catalogue of Microorganisms (GCM) 10K type strain sequencing project: providing services to taxonomists for standard genome sequencing and annotation.</title>
        <authorList>
            <consortium name="The Broad Institute Genomics Platform"/>
            <consortium name="The Broad Institute Genome Sequencing Center for Infectious Disease"/>
            <person name="Wu L."/>
            <person name="Ma J."/>
        </authorList>
    </citation>
    <scope>NUCLEOTIDE SEQUENCE [LARGE SCALE GENOMIC DNA]</scope>
    <source>
        <strain evidence="1 2">GX21</strain>
    </source>
</reference>
<name>A0ABD6A2H5_9EURY</name>
<dbReference type="AlphaFoldDB" id="A0ABD6A2H5"/>
<dbReference type="Proteomes" id="UP001596434">
    <property type="component" value="Unassembled WGS sequence"/>
</dbReference>